<dbReference type="CDD" id="cd00637">
    <property type="entry name" value="7tm_classA_rhodopsin-like"/>
    <property type="match status" value="1"/>
</dbReference>
<dbReference type="PRINTS" id="PR00237">
    <property type="entry name" value="GPCRRHODOPSN"/>
</dbReference>
<keyword evidence="13" id="KW-1185">Reference proteome</keyword>
<feature type="domain" description="G-protein coupled receptors family 1 profile" evidence="11">
    <location>
        <begin position="106"/>
        <end position="413"/>
    </location>
</feature>
<sequence length="432" mass="49708">MESHNQKSPGLIYKNRMPHRVRSVAVLRLNIGCTLTAICFPEVQTSPTCKRCKENVRVISFQGPNYSISMAISNASKTEAFHAYNPTTDRWYWTLRVFLAFFTILGNAPLIFLLITNRKLRRNLSNRFVLSLNLADLCVGLFVTPPEMLCTYWMTCSRRIQLAMYEFFVYASLLCLCVVTWDRYKSVTRPLTYPVVITVKQYIIPIILCWVLPFVVTLLHFTYLLEKYPEDQVTGMKVFAIIETILFVGLPCLVLPLAYLHIVCIIRRHKQHEKRIKDQVDFNYSTAGMMSEDDGLRETEFTVQNLPATNARDRLQSDMSTVGLDSDIERSTDGKTLPLKMKPRHPNHDRSITVLGIVIIVFVACWTFAAYLHFKQSFSVTEVAKIAHSAVDTPMNLSWLFLLAHSALNPFVYGLVKRDIKKELKRCVLCRR</sequence>
<evidence type="ECO:0000313" key="13">
    <source>
        <dbReference type="Proteomes" id="UP001163046"/>
    </source>
</evidence>
<comment type="subcellular location">
    <subcellularLocation>
        <location evidence="1">Cell membrane</location>
        <topology evidence="1">Multi-pass membrane protein</topology>
    </subcellularLocation>
</comment>
<accession>A0A9W9YZN9</accession>
<reference evidence="12" key="1">
    <citation type="submission" date="2023-01" db="EMBL/GenBank/DDBJ databases">
        <title>Genome assembly of the deep-sea coral Lophelia pertusa.</title>
        <authorList>
            <person name="Herrera S."/>
            <person name="Cordes E."/>
        </authorList>
    </citation>
    <scope>NUCLEOTIDE SEQUENCE</scope>
    <source>
        <strain evidence="12">USNM1676648</strain>
        <tissue evidence="12">Polyp</tissue>
    </source>
</reference>
<keyword evidence="4 10" id="KW-1133">Transmembrane helix</keyword>
<protein>
    <recommendedName>
        <fullName evidence="11">G-protein coupled receptors family 1 profile domain-containing protein</fullName>
    </recommendedName>
</protein>
<feature type="transmembrane region" description="Helical" evidence="10">
    <location>
        <begin position="127"/>
        <end position="143"/>
    </location>
</feature>
<dbReference type="SUPFAM" id="SSF81321">
    <property type="entry name" value="Family A G protein-coupled receptor-like"/>
    <property type="match status" value="1"/>
</dbReference>
<comment type="similarity">
    <text evidence="9">Belongs to the G-protein coupled receptor 1 family.</text>
</comment>
<evidence type="ECO:0000256" key="4">
    <source>
        <dbReference type="ARBA" id="ARBA00022989"/>
    </source>
</evidence>
<evidence type="ECO:0000256" key="9">
    <source>
        <dbReference type="RuleBase" id="RU000688"/>
    </source>
</evidence>
<evidence type="ECO:0000256" key="7">
    <source>
        <dbReference type="ARBA" id="ARBA00023170"/>
    </source>
</evidence>
<keyword evidence="8 9" id="KW-0807">Transducer</keyword>
<dbReference type="OrthoDB" id="6151005at2759"/>
<keyword evidence="5 9" id="KW-0297">G-protein coupled receptor</keyword>
<dbReference type="AlphaFoldDB" id="A0A9W9YZN9"/>
<dbReference type="Gene3D" id="1.20.1070.10">
    <property type="entry name" value="Rhodopsin 7-helix transmembrane proteins"/>
    <property type="match status" value="1"/>
</dbReference>
<dbReference type="GO" id="GO:0005886">
    <property type="term" value="C:plasma membrane"/>
    <property type="evidence" value="ECO:0007669"/>
    <property type="project" value="UniProtKB-SubCell"/>
</dbReference>
<dbReference type="Pfam" id="PF00001">
    <property type="entry name" value="7tm_1"/>
    <property type="match status" value="1"/>
</dbReference>
<evidence type="ECO:0000256" key="2">
    <source>
        <dbReference type="ARBA" id="ARBA00022475"/>
    </source>
</evidence>
<keyword evidence="6 10" id="KW-0472">Membrane</keyword>
<name>A0A9W9YZN9_9CNID</name>
<comment type="caution">
    <text evidence="12">The sequence shown here is derived from an EMBL/GenBank/DDBJ whole genome shotgun (WGS) entry which is preliminary data.</text>
</comment>
<evidence type="ECO:0000256" key="8">
    <source>
        <dbReference type="ARBA" id="ARBA00023224"/>
    </source>
</evidence>
<feature type="transmembrane region" description="Helical" evidence="10">
    <location>
        <begin position="397"/>
        <end position="416"/>
    </location>
</feature>
<evidence type="ECO:0000259" key="11">
    <source>
        <dbReference type="PROSITE" id="PS50262"/>
    </source>
</evidence>
<feature type="transmembrane region" description="Helical" evidence="10">
    <location>
        <begin position="91"/>
        <end position="115"/>
    </location>
</feature>
<feature type="transmembrane region" description="Helical" evidence="10">
    <location>
        <begin position="352"/>
        <end position="374"/>
    </location>
</feature>
<dbReference type="PROSITE" id="PS50262">
    <property type="entry name" value="G_PROTEIN_RECEP_F1_2"/>
    <property type="match status" value="1"/>
</dbReference>
<keyword evidence="3 9" id="KW-0812">Transmembrane</keyword>
<evidence type="ECO:0000256" key="3">
    <source>
        <dbReference type="ARBA" id="ARBA00022692"/>
    </source>
</evidence>
<dbReference type="PANTHER" id="PTHR24249">
    <property type="entry name" value="HISTAMINE RECEPTOR-RELATED G-PROTEIN COUPLED RECEPTOR"/>
    <property type="match status" value="1"/>
</dbReference>
<feature type="transmembrane region" description="Helical" evidence="10">
    <location>
        <begin position="163"/>
        <end position="181"/>
    </location>
</feature>
<feature type="transmembrane region" description="Helical" evidence="10">
    <location>
        <begin position="245"/>
        <end position="266"/>
    </location>
</feature>
<keyword evidence="7 9" id="KW-0675">Receptor</keyword>
<evidence type="ECO:0000313" key="12">
    <source>
        <dbReference type="EMBL" id="KAJ7372336.1"/>
    </source>
</evidence>
<dbReference type="PROSITE" id="PS00237">
    <property type="entry name" value="G_PROTEIN_RECEP_F1_1"/>
    <property type="match status" value="1"/>
</dbReference>
<keyword evidence="2" id="KW-1003">Cell membrane</keyword>
<dbReference type="InterPro" id="IPR000276">
    <property type="entry name" value="GPCR_Rhodpsn"/>
</dbReference>
<dbReference type="PANTHER" id="PTHR24249:SF372">
    <property type="entry name" value="G-PROTEIN COUPLED RECEPTORS FAMILY 1 PROFILE DOMAIN-CONTAINING PROTEIN"/>
    <property type="match status" value="1"/>
</dbReference>
<dbReference type="Proteomes" id="UP001163046">
    <property type="component" value="Unassembled WGS sequence"/>
</dbReference>
<evidence type="ECO:0000256" key="10">
    <source>
        <dbReference type="SAM" id="Phobius"/>
    </source>
</evidence>
<feature type="transmembrane region" description="Helical" evidence="10">
    <location>
        <begin position="202"/>
        <end position="225"/>
    </location>
</feature>
<dbReference type="GO" id="GO:0004930">
    <property type="term" value="F:G protein-coupled receptor activity"/>
    <property type="evidence" value="ECO:0007669"/>
    <property type="project" value="UniProtKB-KW"/>
</dbReference>
<gene>
    <name evidence="12" type="ORF">OS493_019781</name>
</gene>
<evidence type="ECO:0000256" key="5">
    <source>
        <dbReference type="ARBA" id="ARBA00023040"/>
    </source>
</evidence>
<proteinExistence type="inferred from homology"/>
<dbReference type="EMBL" id="MU826837">
    <property type="protein sequence ID" value="KAJ7372336.1"/>
    <property type="molecule type" value="Genomic_DNA"/>
</dbReference>
<organism evidence="12 13">
    <name type="scientific">Desmophyllum pertusum</name>
    <dbReference type="NCBI Taxonomy" id="174260"/>
    <lineage>
        <taxon>Eukaryota</taxon>
        <taxon>Metazoa</taxon>
        <taxon>Cnidaria</taxon>
        <taxon>Anthozoa</taxon>
        <taxon>Hexacorallia</taxon>
        <taxon>Scleractinia</taxon>
        <taxon>Caryophylliina</taxon>
        <taxon>Caryophylliidae</taxon>
        <taxon>Desmophyllum</taxon>
    </lineage>
</organism>
<evidence type="ECO:0000256" key="1">
    <source>
        <dbReference type="ARBA" id="ARBA00004651"/>
    </source>
</evidence>
<dbReference type="InterPro" id="IPR050569">
    <property type="entry name" value="TAAR"/>
</dbReference>
<evidence type="ECO:0000256" key="6">
    <source>
        <dbReference type="ARBA" id="ARBA00023136"/>
    </source>
</evidence>
<dbReference type="InterPro" id="IPR017452">
    <property type="entry name" value="GPCR_Rhodpsn_7TM"/>
</dbReference>